<proteinExistence type="predicted"/>
<dbReference type="AlphaFoldDB" id="A0AA96G7U4"/>
<keyword evidence="3" id="KW-1185">Reference proteome</keyword>
<sequence>MPINVLLKNSPRGRGPEPSQALSKEIQKLPEGEERTKEADLAAQEIQALWESQEIGISRWSGESGQRYSDPD</sequence>
<dbReference type="KEGG" id="nall:PP769_13615"/>
<evidence type="ECO:0000313" key="2">
    <source>
        <dbReference type="EMBL" id="WNM57009.1"/>
    </source>
</evidence>
<accession>A0AA96G7U4</accession>
<gene>
    <name evidence="2" type="ORF">PP769_13615</name>
</gene>
<evidence type="ECO:0000256" key="1">
    <source>
        <dbReference type="SAM" id="MobiDB-lite"/>
    </source>
</evidence>
<organism evidence="2 3">
    <name type="scientific">Candidatus Nitrospira allomarina</name>
    <dbReference type="NCBI Taxonomy" id="3020900"/>
    <lineage>
        <taxon>Bacteria</taxon>
        <taxon>Pseudomonadati</taxon>
        <taxon>Nitrospirota</taxon>
        <taxon>Nitrospiria</taxon>
        <taxon>Nitrospirales</taxon>
        <taxon>Nitrospiraceae</taxon>
        <taxon>Nitrospira</taxon>
    </lineage>
</organism>
<protein>
    <submittedName>
        <fullName evidence="2">Uncharacterized protein</fullName>
    </submittedName>
</protein>
<dbReference type="Proteomes" id="UP001302719">
    <property type="component" value="Chromosome"/>
</dbReference>
<feature type="region of interest" description="Disordered" evidence="1">
    <location>
        <begin position="1"/>
        <end position="23"/>
    </location>
</feature>
<name>A0AA96G7U4_9BACT</name>
<dbReference type="RefSeq" id="WP_312641006.1">
    <property type="nucleotide sequence ID" value="NZ_CP116967.1"/>
</dbReference>
<dbReference type="EMBL" id="CP116967">
    <property type="protein sequence ID" value="WNM57009.1"/>
    <property type="molecule type" value="Genomic_DNA"/>
</dbReference>
<reference evidence="2 3" key="1">
    <citation type="submission" date="2023-01" db="EMBL/GenBank/DDBJ databases">
        <title>Cultivation and genomic characterization of new, ubiquitous marine nitrite-oxidizing bacteria from the Nitrospirales.</title>
        <authorList>
            <person name="Mueller A.J."/>
            <person name="Daebeler A."/>
            <person name="Herbold C.W."/>
            <person name="Kirkegaard R.H."/>
            <person name="Daims H."/>
        </authorList>
    </citation>
    <scope>NUCLEOTIDE SEQUENCE [LARGE SCALE GENOMIC DNA]</scope>
    <source>
        <strain evidence="2 3">VA</strain>
    </source>
</reference>
<evidence type="ECO:0000313" key="3">
    <source>
        <dbReference type="Proteomes" id="UP001302719"/>
    </source>
</evidence>